<dbReference type="PhylomeDB" id="A0A068TXN7"/>
<dbReference type="Gene3D" id="3.80.10.10">
    <property type="entry name" value="Ribonuclease Inhibitor"/>
    <property type="match status" value="1"/>
</dbReference>
<evidence type="ECO:0000256" key="1">
    <source>
        <dbReference type="ARBA" id="ARBA00022614"/>
    </source>
</evidence>
<name>A0A068TXN7_COFCA</name>
<keyword evidence="1" id="KW-0433">Leucine-rich repeat</keyword>
<evidence type="ECO:0000313" key="4">
    <source>
        <dbReference type="EMBL" id="CDP01075.1"/>
    </source>
</evidence>
<organism evidence="4 5">
    <name type="scientific">Coffea canephora</name>
    <name type="common">Robusta coffee</name>
    <dbReference type="NCBI Taxonomy" id="49390"/>
    <lineage>
        <taxon>Eukaryota</taxon>
        <taxon>Viridiplantae</taxon>
        <taxon>Streptophyta</taxon>
        <taxon>Embryophyta</taxon>
        <taxon>Tracheophyta</taxon>
        <taxon>Spermatophyta</taxon>
        <taxon>Magnoliopsida</taxon>
        <taxon>eudicotyledons</taxon>
        <taxon>Gunneridae</taxon>
        <taxon>Pentapetalae</taxon>
        <taxon>asterids</taxon>
        <taxon>lamiids</taxon>
        <taxon>Gentianales</taxon>
        <taxon>Rubiaceae</taxon>
        <taxon>Ixoroideae</taxon>
        <taxon>Gardenieae complex</taxon>
        <taxon>Bertiereae - Coffeeae clade</taxon>
        <taxon>Coffeeae</taxon>
        <taxon>Coffea</taxon>
    </lineage>
</organism>
<sequence>MPLLSGLPVTVLFYRLLSGNQFTGSLPEEIGYLENLERIQIDQNQISGQLPKSFSNLKAAKHLHLNNNSLSGQIPPELSRVPSLVHLLLDNNNLSGYLPPDFSLLPNMLILYAIFLNHICHVSSLLLLICVSVTPNLKLLCLHIIFICWGYLILLKQVAHLDIKSRHSQRMHSLEFARGIKGGRCNHKRSLDESIYLCCKLLMGEITEI</sequence>
<evidence type="ECO:0000256" key="2">
    <source>
        <dbReference type="ARBA" id="ARBA00022737"/>
    </source>
</evidence>
<dbReference type="FunFam" id="3.80.10.10:FF:000383">
    <property type="entry name" value="Leucine-rich repeat receptor protein kinase EMS1"/>
    <property type="match status" value="1"/>
</dbReference>
<dbReference type="Gramene" id="CDP01075">
    <property type="protein sequence ID" value="CDP01075"/>
    <property type="gene ID" value="GSCOC_T00034584001"/>
</dbReference>
<feature type="transmembrane region" description="Helical" evidence="3">
    <location>
        <begin position="137"/>
        <end position="155"/>
    </location>
</feature>
<keyword evidence="2" id="KW-0677">Repeat</keyword>
<dbReference type="InParanoid" id="A0A068TXN7"/>
<dbReference type="InterPro" id="IPR001611">
    <property type="entry name" value="Leu-rich_rpt"/>
</dbReference>
<reference evidence="5" key="1">
    <citation type="journal article" date="2014" name="Science">
        <title>The coffee genome provides insight into the convergent evolution of caffeine biosynthesis.</title>
        <authorList>
            <person name="Denoeud F."/>
            <person name="Carretero-Paulet L."/>
            <person name="Dereeper A."/>
            <person name="Droc G."/>
            <person name="Guyot R."/>
            <person name="Pietrella M."/>
            <person name="Zheng C."/>
            <person name="Alberti A."/>
            <person name="Anthony F."/>
            <person name="Aprea G."/>
            <person name="Aury J.M."/>
            <person name="Bento P."/>
            <person name="Bernard M."/>
            <person name="Bocs S."/>
            <person name="Campa C."/>
            <person name="Cenci A."/>
            <person name="Combes M.C."/>
            <person name="Crouzillat D."/>
            <person name="Da Silva C."/>
            <person name="Daddiego L."/>
            <person name="De Bellis F."/>
            <person name="Dussert S."/>
            <person name="Garsmeur O."/>
            <person name="Gayraud T."/>
            <person name="Guignon V."/>
            <person name="Jahn K."/>
            <person name="Jamilloux V."/>
            <person name="Joet T."/>
            <person name="Labadie K."/>
            <person name="Lan T."/>
            <person name="Leclercq J."/>
            <person name="Lepelley M."/>
            <person name="Leroy T."/>
            <person name="Li L.T."/>
            <person name="Librado P."/>
            <person name="Lopez L."/>
            <person name="Munoz A."/>
            <person name="Noel B."/>
            <person name="Pallavicini A."/>
            <person name="Perrotta G."/>
            <person name="Poncet V."/>
            <person name="Pot D."/>
            <person name="Priyono X."/>
            <person name="Rigoreau M."/>
            <person name="Rouard M."/>
            <person name="Rozas J."/>
            <person name="Tranchant-Dubreuil C."/>
            <person name="VanBuren R."/>
            <person name="Zhang Q."/>
            <person name="Andrade A.C."/>
            <person name="Argout X."/>
            <person name="Bertrand B."/>
            <person name="de Kochko A."/>
            <person name="Graziosi G."/>
            <person name="Henry R.J."/>
            <person name="Jayarama X."/>
            <person name="Ming R."/>
            <person name="Nagai C."/>
            <person name="Rounsley S."/>
            <person name="Sankoff D."/>
            <person name="Giuliano G."/>
            <person name="Albert V.A."/>
            <person name="Wincker P."/>
            <person name="Lashermes P."/>
        </authorList>
    </citation>
    <scope>NUCLEOTIDE SEQUENCE [LARGE SCALE GENOMIC DNA]</scope>
    <source>
        <strain evidence="5">cv. DH200-94</strain>
    </source>
</reference>
<dbReference type="SUPFAM" id="SSF52058">
    <property type="entry name" value="L domain-like"/>
    <property type="match status" value="1"/>
</dbReference>
<dbReference type="Pfam" id="PF00560">
    <property type="entry name" value="LRR_1"/>
    <property type="match status" value="1"/>
</dbReference>
<gene>
    <name evidence="4" type="ORF">GSCOC_T00034584001</name>
</gene>
<dbReference type="EMBL" id="HG739090">
    <property type="protein sequence ID" value="CDP01075.1"/>
    <property type="molecule type" value="Genomic_DNA"/>
</dbReference>
<keyword evidence="3" id="KW-1133">Transmembrane helix</keyword>
<keyword evidence="3" id="KW-0812">Transmembrane</keyword>
<dbReference type="InterPro" id="IPR053038">
    <property type="entry name" value="RLP_Defense"/>
</dbReference>
<feature type="transmembrane region" description="Helical" evidence="3">
    <location>
        <begin position="109"/>
        <end position="130"/>
    </location>
</feature>
<proteinExistence type="predicted"/>
<dbReference type="PANTHER" id="PTHR48064:SF6">
    <property type="entry name" value="RECEPTOR-LIKE PROTEIN KINASE 2"/>
    <property type="match status" value="1"/>
</dbReference>
<keyword evidence="3" id="KW-0472">Membrane</keyword>
<evidence type="ECO:0008006" key="6">
    <source>
        <dbReference type="Google" id="ProtNLM"/>
    </source>
</evidence>
<evidence type="ECO:0000256" key="3">
    <source>
        <dbReference type="SAM" id="Phobius"/>
    </source>
</evidence>
<dbReference type="Proteomes" id="UP000295252">
    <property type="component" value="Chromosome II"/>
</dbReference>
<protein>
    <recommendedName>
        <fullName evidence="6">Leucine-rich repeat-containing N-terminal plant-type domain-containing protein</fullName>
    </recommendedName>
</protein>
<dbReference type="InterPro" id="IPR032675">
    <property type="entry name" value="LRR_dom_sf"/>
</dbReference>
<dbReference type="AlphaFoldDB" id="A0A068TXN7"/>
<dbReference type="Pfam" id="PF13855">
    <property type="entry name" value="LRR_8"/>
    <property type="match status" value="1"/>
</dbReference>
<dbReference type="OrthoDB" id="2020077at2759"/>
<evidence type="ECO:0000313" key="5">
    <source>
        <dbReference type="Proteomes" id="UP000295252"/>
    </source>
</evidence>
<accession>A0A068TXN7</accession>
<dbReference type="PANTHER" id="PTHR48064">
    <property type="entry name" value="OS01G0750400 PROTEIN"/>
    <property type="match status" value="1"/>
</dbReference>
<keyword evidence="5" id="KW-1185">Reference proteome</keyword>
<dbReference type="STRING" id="49390.A0A068TXN7"/>